<proteinExistence type="predicted"/>
<organism evidence="1 2">
    <name type="scientific">Escherichia phage PTXU04</name>
    <dbReference type="NCBI Taxonomy" id="2508206"/>
    <lineage>
        <taxon>Viruses</taxon>
        <taxon>Duplodnaviria</taxon>
        <taxon>Heunggongvirae</taxon>
        <taxon>Uroviricota</taxon>
        <taxon>Caudoviricetes</taxon>
        <taxon>Xuquatrovirus</taxon>
        <taxon>Xuquatrovirus PTXU04</taxon>
    </lineage>
</organism>
<dbReference type="EMBL" id="MK373772">
    <property type="protein sequence ID" value="QBQ76682.1"/>
    <property type="molecule type" value="Genomic_DNA"/>
</dbReference>
<keyword evidence="2" id="KW-1185">Reference proteome</keyword>
<evidence type="ECO:0000313" key="1">
    <source>
        <dbReference type="EMBL" id="QBQ76682.1"/>
    </source>
</evidence>
<reference evidence="1 2" key="1">
    <citation type="submission" date="2019-01" db="EMBL/GenBank/DDBJ databases">
        <title>Still something new to discover - new insights into E. coli phage diversity and taxonomy.</title>
        <authorList>
            <person name="Korf I.H.E."/>
            <person name="Adriaennsens E."/>
            <person name="Dreiseikelmann B."/>
            <person name="Kropinski A."/>
            <person name="Nimtz M."/>
            <person name="Meier-Kolthoff J.P."/>
            <person name="Rohde M."/>
            <person name="van Raaij M."/>
            <person name="Wittmann J."/>
        </authorList>
    </citation>
    <scope>NUCLEOTIDE SEQUENCE [LARGE SCALE GENOMIC DNA]</scope>
</reference>
<evidence type="ECO:0000313" key="2">
    <source>
        <dbReference type="Proteomes" id="UP000307461"/>
    </source>
</evidence>
<protein>
    <submittedName>
        <fullName evidence="1">Uncharacterized protein</fullName>
    </submittedName>
</protein>
<accession>A0A482MU21</accession>
<gene>
    <name evidence="1" type="ORF">PTXU04_00068</name>
</gene>
<name>A0A482MU21_9CAUD</name>
<sequence length="61" mass="7025">MAWAYCEHCGAPVVQPTAREILKEEVYCLSGCGRPQTVRGDTRNDAIDELFDRLERLEKRQ</sequence>
<dbReference type="Proteomes" id="UP000307461">
    <property type="component" value="Segment"/>
</dbReference>